<dbReference type="EMBL" id="CAJHNH020000136">
    <property type="protein sequence ID" value="CAG5115588.1"/>
    <property type="molecule type" value="Genomic_DNA"/>
</dbReference>
<evidence type="ECO:0000259" key="12">
    <source>
        <dbReference type="PROSITE" id="PS50141"/>
    </source>
</evidence>
<dbReference type="GO" id="GO:0008033">
    <property type="term" value="P:tRNA processing"/>
    <property type="evidence" value="ECO:0007669"/>
    <property type="project" value="UniProtKB-KW"/>
</dbReference>
<name>A0A8S3YGR7_9EUPU</name>
<dbReference type="GO" id="GO:0043829">
    <property type="term" value="F:tRNA-specific adenosine-37 deaminase activity"/>
    <property type="evidence" value="ECO:0007669"/>
    <property type="project" value="UniProtKB-EC"/>
</dbReference>
<proteinExistence type="inferred from homology"/>
<evidence type="ECO:0000256" key="1">
    <source>
        <dbReference type="ARBA" id="ARBA00022694"/>
    </source>
</evidence>
<evidence type="ECO:0000256" key="4">
    <source>
        <dbReference type="ARBA" id="ARBA00022833"/>
    </source>
</evidence>
<dbReference type="AlphaFoldDB" id="A0A8S3YGR7"/>
<comment type="cofactor">
    <cofactor evidence="5">
        <name>1D-myo-inositol hexakisphosphate</name>
        <dbReference type="ChEBI" id="CHEBI:58130"/>
    </cofactor>
</comment>
<comment type="catalytic activity">
    <reaction evidence="11">
        <text>adenosine(37) in tRNA(Ala) + H2O + H(+) = inosine(37) in tRNA(Ala) + NH4(+)</text>
        <dbReference type="Rhea" id="RHEA:50968"/>
        <dbReference type="Rhea" id="RHEA-COMP:12855"/>
        <dbReference type="Rhea" id="RHEA-COMP:12856"/>
        <dbReference type="ChEBI" id="CHEBI:15377"/>
        <dbReference type="ChEBI" id="CHEBI:15378"/>
        <dbReference type="ChEBI" id="CHEBI:28938"/>
        <dbReference type="ChEBI" id="CHEBI:74411"/>
        <dbReference type="ChEBI" id="CHEBI:82852"/>
        <dbReference type="EC" id="3.5.4.34"/>
    </reaction>
</comment>
<dbReference type="GO" id="GO:0003723">
    <property type="term" value="F:RNA binding"/>
    <property type="evidence" value="ECO:0007669"/>
    <property type="project" value="InterPro"/>
</dbReference>
<feature type="domain" description="A to I editase" evidence="12">
    <location>
        <begin position="59"/>
        <end position="601"/>
    </location>
</feature>
<dbReference type="SMART" id="SM00552">
    <property type="entry name" value="ADEAMc"/>
    <property type="match status" value="1"/>
</dbReference>
<keyword evidence="3" id="KW-0378">Hydrolase</keyword>
<dbReference type="InterPro" id="IPR002466">
    <property type="entry name" value="A_deamin"/>
</dbReference>
<dbReference type="OrthoDB" id="10268011at2759"/>
<evidence type="ECO:0000256" key="5">
    <source>
        <dbReference type="ARBA" id="ARBA00037026"/>
    </source>
</evidence>
<comment type="similarity">
    <text evidence="7">Belongs to the ADAT1 family.</text>
</comment>
<dbReference type="Pfam" id="PF02137">
    <property type="entry name" value="A_deamin"/>
    <property type="match status" value="1"/>
</dbReference>
<dbReference type="GO" id="GO:0046872">
    <property type="term" value="F:metal ion binding"/>
    <property type="evidence" value="ECO:0007669"/>
    <property type="project" value="UniProtKB-KW"/>
</dbReference>
<reference evidence="13" key="1">
    <citation type="submission" date="2021-04" db="EMBL/GenBank/DDBJ databases">
        <authorList>
            <consortium name="Molecular Ecology Group"/>
        </authorList>
    </citation>
    <scope>NUCLEOTIDE SEQUENCE</scope>
</reference>
<evidence type="ECO:0000313" key="13">
    <source>
        <dbReference type="EMBL" id="CAG5115588.1"/>
    </source>
</evidence>
<dbReference type="PANTHER" id="PTHR46516:SF1">
    <property type="entry name" value="TRNA-SPECIFIC ADENOSINE DEAMINASE 1"/>
    <property type="match status" value="1"/>
</dbReference>
<comment type="function">
    <text evidence="6">Specifically deaminates adenosine-37 to inosine in tRNA-Ala.</text>
</comment>
<keyword evidence="2" id="KW-0479">Metal-binding</keyword>
<evidence type="ECO:0000256" key="11">
    <source>
        <dbReference type="ARBA" id="ARBA00047635"/>
    </source>
</evidence>
<evidence type="ECO:0000256" key="2">
    <source>
        <dbReference type="ARBA" id="ARBA00022723"/>
    </source>
</evidence>
<evidence type="ECO:0000256" key="10">
    <source>
        <dbReference type="ARBA" id="ARBA00041760"/>
    </source>
</evidence>
<dbReference type="PROSITE" id="PS50141">
    <property type="entry name" value="A_DEAMIN_EDITASE"/>
    <property type="match status" value="1"/>
</dbReference>
<keyword evidence="4" id="KW-0862">Zinc</keyword>
<evidence type="ECO:0000256" key="8">
    <source>
        <dbReference type="ARBA" id="ARBA00038940"/>
    </source>
</evidence>
<evidence type="ECO:0000256" key="9">
    <source>
        <dbReference type="ARBA" id="ARBA00040502"/>
    </source>
</evidence>
<evidence type="ECO:0000256" key="3">
    <source>
        <dbReference type="ARBA" id="ARBA00022801"/>
    </source>
</evidence>
<organism evidence="13 14">
    <name type="scientific">Candidula unifasciata</name>
    <dbReference type="NCBI Taxonomy" id="100452"/>
    <lineage>
        <taxon>Eukaryota</taxon>
        <taxon>Metazoa</taxon>
        <taxon>Spiralia</taxon>
        <taxon>Lophotrochozoa</taxon>
        <taxon>Mollusca</taxon>
        <taxon>Gastropoda</taxon>
        <taxon>Heterobranchia</taxon>
        <taxon>Euthyneura</taxon>
        <taxon>Panpulmonata</taxon>
        <taxon>Eupulmonata</taxon>
        <taxon>Stylommatophora</taxon>
        <taxon>Helicina</taxon>
        <taxon>Helicoidea</taxon>
        <taxon>Geomitridae</taxon>
        <taxon>Candidula</taxon>
    </lineage>
</organism>
<evidence type="ECO:0000256" key="6">
    <source>
        <dbReference type="ARBA" id="ARBA00037784"/>
    </source>
</evidence>
<evidence type="ECO:0000313" key="14">
    <source>
        <dbReference type="Proteomes" id="UP000678393"/>
    </source>
</evidence>
<keyword evidence="1" id="KW-0819">tRNA processing</keyword>
<dbReference type="EC" id="3.5.4.34" evidence="8"/>
<keyword evidence="14" id="KW-1185">Reference proteome</keyword>
<dbReference type="PANTHER" id="PTHR46516">
    <property type="entry name" value="TRNA-SPECIFIC ADENOSINE DEAMINASE 1"/>
    <property type="match status" value="1"/>
</dbReference>
<comment type="caution">
    <text evidence="13">The sequence shown here is derived from an EMBL/GenBank/DDBJ whole genome shotgun (WGS) entry which is preliminary data.</text>
</comment>
<accession>A0A8S3YGR7</accession>
<gene>
    <name evidence="13" type="ORF">CUNI_LOCUS1146</name>
</gene>
<evidence type="ECO:0000256" key="7">
    <source>
        <dbReference type="ARBA" id="ARBA00038326"/>
    </source>
</evidence>
<dbReference type="Proteomes" id="UP000678393">
    <property type="component" value="Unassembled WGS sequence"/>
</dbReference>
<protein>
    <recommendedName>
        <fullName evidence="9">tRNA-specific adenosine deaminase 1</fullName>
        <ecNumber evidence="8">3.5.4.34</ecNumber>
    </recommendedName>
    <alternativeName>
        <fullName evidence="10">tRNA-specific adenosine-37 deaminase</fullName>
    </alternativeName>
</protein>
<sequence>MSTSDCISQLANEIAKTVINTYKKLPKKGKPQSNREWTLLSGVVMSVKEKSGIKLQTVSLGTGSKCIGKSKMSPKGDVLNDSHAEVLARRAFLRFLYTELGKAYQATSEVFLPPSAELGNRCLLRPDVAFHFFTSHTPCGDASIFPKQHECGRKKDSQQDGPHHSFENIHVIGSEQHTNKSSSFSRRKTGDNSAQFVTLQDCHNLTGAVDLILQDIPECKDLSLDSEHLHCRETNSEMHSLNTMDSNNFRNHTDENKKLLAHSTADVGSASNNSALDAGSFSSNSTVDAGSSSITELAGIRHNAPTEDSTISSVPVTVSRKRTFEHNKSYTLEDGYDNIAVHDVYRTGAKCVPGDVQDPLAPASRYHTVGLLRTKPGRGERTESMSCSDKIARWNVLGCQGALLSHFMAKPLYFSIIVVGKCPYSVEALRRAVISRVIPLTPALSPPFHVNEPVLVQSGDHEFEASRDLVEQTRLEAAQTPGISKVVPSASAISWYLSSETDSANHDVTVNGRRQGITKSDIHKPQARSSVCSLSLFQCFHALLQGIETVSRPATLRSEELKTLTYSETKLLSNEYQTTWAELRNSVFRTWIVKQRDLLQFYVNE</sequence>